<dbReference type="AlphaFoldDB" id="A0A3N2PVQ3"/>
<proteinExistence type="predicted"/>
<dbReference type="GeneID" id="39575448"/>
<gene>
    <name evidence="1" type="ORF">SODALDRAFT_165347</name>
</gene>
<keyword evidence="2" id="KW-1185">Reference proteome</keyword>
<name>A0A3N2PVQ3_SODAK</name>
<dbReference type="RefSeq" id="XP_028466375.1">
    <property type="nucleotide sequence ID" value="XM_028606970.1"/>
</dbReference>
<organism evidence="1 2">
    <name type="scientific">Sodiomyces alkalinus (strain CBS 110278 / VKM F-3762 / F11)</name>
    <name type="common">Alkaliphilic filamentous fungus</name>
    <dbReference type="NCBI Taxonomy" id="1314773"/>
    <lineage>
        <taxon>Eukaryota</taxon>
        <taxon>Fungi</taxon>
        <taxon>Dikarya</taxon>
        <taxon>Ascomycota</taxon>
        <taxon>Pezizomycotina</taxon>
        <taxon>Sordariomycetes</taxon>
        <taxon>Hypocreomycetidae</taxon>
        <taxon>Glomerellales</taxon>
        <taxon>Plectosphaerellaceae</taxon>
        <taxon>Sodiomyces</taxon>
    </lineage>
</organism>
<protein>
    <submittedName>
        <fullName evidence="1">Uncharacterized protein</fullName>
    </submittedName>
</protein>
<reference evidence="1 2" key="1">
    <citation type="journal article" date="2018" name="Mol. Ecol.">
        <title>The obligate alkalophilic soda-lake fungus Sodiomyces alkalinus has shifted to a protein diet.</title>
        <authorList>
            <person name="Grum-Grzhimaylo A.A."/>
            <person name="Falkoski D.L."/>
            <person name="van den Heuvel J."/>
            <person name="Valero-Jimenez C.A."/>
            <person name="Min B."/>
            <person name="Choi I.G."/>
            <person name="Lipzen A."/>
            <person name="Daum C.G."/>
            <person name="Aanen D.K."/>
            <person name="Tsang A."/>
            <person name="Henrissat B."/>
            <person name="Bilanenko E.N."/>
            <person name="de Vries R.P."/>
            <person name="van Kan J.A.L."/>
            <person name="Grigoriev I.V."/>
            <person name="Debets A.J.M."/>
        </authorList>
    </citation>
    <scope>NUCLEOTIDE SEQUENCE [LARGE SCALE GENOMIC DNA]</scope>
    <source>
        <strain evidence="1 2">F11</strain>
    </source>
</reference>
<evidence type="ECO:0000313" key="1">
    <source>
        <dbReference type="EMBL" id="ROT38569.1"/>
    </source>
</evidence>
<accession>A0A3N2PVQ3</accession>
<sequence length="152" mass="17255">MKELNERNEWRESSCINTILGRKEIHFLIHFLLMSPGATQRDVIVVSPRIYQANYSFVRRTLVSVPSLGTYITGYPYGPSRSDIHRALCSVRTIGDKVPLVPPPHSNPFFPFHCSRTADSLEKFIGNVRTFLHSRVITCSTQNTVDLRCTGC</sequence>
<dbReference type="EMBL" id="ML119055">
    <property type="protein sequence ID" value="ROT38569.1"/>
    <property type="molecule type" value="Genomic_DNA"/>
</dbReference>
<evidence type="ECO:0000313" key="2">
    <source>
        <dbReference type="Proteomes" id="UP000272025"/>
    </source>
</evidence>
<dbReference type="Proteomes" id="UP000272025">
    <property type="component" value="Unassembled WGS sequence"/>
</dbReference>